<dbReference type="InterPro" id="IPR058163">
    <property type="entry name" value="LysR-type_TF_proteobact-type"/>
</dbReference>
<evidence type="ECO:0000256" key="2">
    <source>
        <dbReference type="ARBA" id="ARBA00023015"/>
    </source>
</evidence>
<name>A0A558F936_9GAMM</name>
<dbReference type="PROSITE" id="PS50931">
    <property type="entry name" value="HTH_LYSR"/>
    <property type="match status" value="1"/>
</dbReference>
<evidence type="ECO:0000259" key="5">
    <source>
        <dbReference type="PROSITE" id="PS50931"/>
    </source>
</evidence>
<protein>
    <submittedName>
        <fullName evidence="6">LysR family transcriptional regulator</fullName>
    </submittedName>
</protein>
<dbReference type="GO" id="GO:0043565">
    <property type="term" value="F:sequence-specific DNA binding"/>
    <property type="evidence" value="ECO:0007669"/>
    <property type="project" value="TreeGrafter"/>
</dbReference>
<dbReference type="GO" id="GO:0006351">
    <property type="term" value="P:DNA-templated transcription"/>
    <property type="evidence" value="ECO:0007669"/>
    <property type="project" value="TreeGrafter"/>
</dbReference>
<evidence type="ECO:0000256" key="4">
    <source>
        <dbReference type="ARBA" id="ARBA00023163"/>
    </source>
</evidence>
<evidence type="ECO:0000313" key="7">
    <source>
        <dbReference type="Proteomes" id="UP000316981"/>
    </source>
</evidence>
<dbReference type="AlphaFoldDB" id="A0A558F936"/>
<dbReference type="Gene3D" id="1.10.10.10">
    <property type="entry name" value="Winged helix-like DNA-binding domain superfamily/Winged helix DNA-binding domain"/>
    <property type="match status" value="1"/>
</dbReference>
<dbReference type="Gene3D" id="3.40.190.290">
    <property type="match status" value="1"/>
</dbReference>
<dbReference type="InterPro" id="IPR036390">
    <property type="entry name" value="WH_DNA-bd_sf"/>
</dbReference>
<feature type="domain" description="HTH lysR-type" evidence="5">
    <location>
        <begin position="1"/>
        <end position="60"/>
    </location>
</feature>
<dbReference type="Pfam" id="PF00126">
    <property type="entry name" value="HTH_1"/>
    <property type="match status" value="1"/>
</dbReference>
<organism evidence="6 7">
    <name type="scientific">Acinetobacter colistiniresistens</name>
    <dbReference type="NCBI Taxonomy" id="280145"/>
    <lineage>
        <taxon>Bacteria</taxon>
        <taxon>Pseudomonadati</taxon>
        <taxon>Pseudomonadota</taxon>
        <taxon>Gammaproteobacteria</taxon>
        <taxon>Moraxellales</taxon>
        <taxon>Moraxellaceae</taxon>
        <taxon>Acinetobacter</taxon>
    </lineage>
</organism>
<dbReference type="InterPro" id="IPR036388">
    <property type="entry name" value="WH-like_DNA-bd_sf"/>
</dbReference>
<dbReference type="FunFam" id="1.10.10.10:FF:000001">
    <property type="entry name" value="LysR family transcriptional regulator"/>
    <property type="match status" value="1"/>
</dbReference>
<dbReference type="RefSeq" id="WP_144583313.1">
    <property type="nucleotide sequence ID" value="NZ_VMTP01000055.1"/>
</dbReference>
<dbReference type="EMBL" id="VMTP01000055">
    <property type="protein sequence ID" value="TVT82106.1"/>
    <property type="molecule type" value="Genomic_DNA"/>
</dbReference>
<dbReference type="Proteomes" id="UP000316981">
    <property type="component" value="Unassembled WGS sequence"/>
</dbReference>
<evidence type="ECO:0000313" key="6">
    <source>
        <dbReference type="EMBL" id="TVT82106.1"/>
    </source>
</evidence>
<dbReference type="PANTHER" id="PTHR30537:SF1">
    <property type="entry name" value="HTH-TYPE TRANSCRIPTIONAL REGULATOR PGRR"/>
    <property type="match status" value="1"/>
</dbReference>
<keyword evidence="2" id="KW-0805">Transcription regulation</keyword>
<dbReference type="CDD" id="cd08474">
    <property type="entry name" value="PBP2_CrgA_like_5"/>
    <property type="match status" value="1"/>
</dbReference>
<gene>
    <name evidence="6" type="ORF">FPV60_09320</name>
</gene>
<evidence type="ECO:0000256" key="3">
    <source>
        <dbReference type="ARBA" id="ARBA00023125"/>
    </source>
</evidence>
<dbReference type="PANTHER" id="PTHR30537">
    <property type="entry name" value="HTH-TYPE TRANSCRIPTIONAL REGULATOR"/>
    <property type="match status" value="1"/>
</dbReference>
<dbReference type="PRINTS" id="PR00039">
    <property type="entry name" value="HTHLYSR"/>
</dbReference>
<keyword evidence="4" id="KW-0804">Transcription</keyword>
<proteinExistence type="inferred from homology"/>
<dbReference type="InterPro" id="IPR000847">
    <property type="entry name" value="LysR_HTH_N"/>
</dbReference>
<reference evidence="6 7" key="1">
    <citation type="submission" date="2019-07" db="EMBL/GenBank/DDBJ databases">
        <title>Draft Genome Sequence of the first blaOXA-58-Harboring Acinetobacter colistiniresistens clinical isolate from Brazil.</title>
        <authorList>
            <person name="Favaro L.S."/>
            <person name="Paula-Petroli S.B."/>
            <person name="Moura C.F."/>
            <person name="Tognim M.C.B."/>
            <person name="Venancio E.J."/>
            <person name="Yamada-Ogatta S.F."/>
            <person name="Carrara-Marroni F.E."/>
        </authorList>
    </citation>
    <scope>NUCLEOTIDE SEQUENCE [LARGE SCALE GENOMIC DNA]</scope>
    <source>
        <strain evidence="6 7">DL</strain>
    </source>
</reference>
<dbReference type="SUPFAM" id="SSF46785">
    <property type="entry name" value="Winged helix' DNA-binding domain"/>
    <property type="match status" value="1"/>
</dbReference>
<evidence type="ECO:0000256" key="1">
    <source>
        <dbReference type="ARBA" id="ARBA00009437"/>
    </source>
</evidence>
<comment type="similarity">
    <text evidence="1">Belongs to the LysR transcriptional regulatory family.</text>
</comment>
<dbReference type="Pfam" id="PF03466">
    <property type="entry name" value="LysR_substrate"/>
    <property type="match status" value="1"/>
</dbReference>
<sequence length="308" mass="34832">MKENLNDLQVFLIVAQERSFTRAAAKLGTSQSAISQTMRNLEERIGIKLLSRTTRSVSPTEAGEYLLNLVQPAIEDIEHGLHQISALRENPAGTLRINADEYAIQSVLWAAVEKIIKKYPDIAVEMTSDYGLTDIVDGRFDAGIRRGGLVSKDMIAVKISHGIAMLAVATPDYLNQKGRPTHPKDLIEHDCINLRLPTHGAMFRWQFTQGNKTQSVKVESKITFTTITPMLQAVKSGVGISYLPIDMVQPYIESGELEEVLKDWRHTYEPFYLYYPHRREQAPLLNILITALKENFDHLSAPERFKRE</sequence>
<accession>A0A558F936</accession>
<dbReference type="InterPro" id="IPR005119">
    <property type="entry name" value="LysR_subst-bd"/>
</dbReference>
<keyword evidence="3" id="KW-0238">DNA-binding</keyword>
<dbReference type="SUPFAM" id="SSF53850">
    <property type="entry name" value="Periplasmic binding protein-like II"/>
    <property type="match status" value="1"/>
</dbReference>
<comment type="caution">
    <text evidence="6">The sequence shown here is derived from an EMBL/GenBank/DDBJ whole genome shotgun (WGS) entry which is preliminary data.</text>
</comment>
<dbReference type="GO" id="GO:0003700">
    <property type="term" value="F:DNA-binding transcription factor activity"/>
    <property type="evidence" value="ECO:0007669"/>
    <property type="project" value="InterPro"/>
</dbReference>